<reference evidence="1" key="1">
    <citation type="journal article" date="2023" name="Mol. Phylogenet. Evol.">
        <title>Genome-scale phylogeny and comparative genomics of the fungal order Sordariales.</title>
        <authorList>
            <person name="Hensen N."/>
            <person name="Bonometti L."/>
            <person name="Westerberg I."/>
            <person name="Brannstrom I.O."/>
            <person name="Guillou S."/>
            <person name="Cros-Aarteil S."/>
            <person name="Calhoun S."/>
            <person name="Haridas S."/>
            <person name="Kuo A."/>
            <person name="Mondo S."/>
            <person name="Pangilinan J."/>
            <person name="Riley R."/>
            <person name="LaButti K."/>
            <person name="Andreopoulos B."/>
            <person name="Lipzen A."/>
            <person name="Chen C."/>
            <person name="Yan M."/>
            <person name="Daum C."/>
            <person name="Ng V."/>
            <person name="Clum A."/>
            <person name="Steindorff A."/>
            <person name="Ohm R.A."/>
            <person name="Martin F."/>
            <person name="Silar P."/>
            <person name="Natvig D.O."/>
            <person name="Lalanne C."/>
            <person name="Gautier V."/>
            <person name="Ament-Velasquez S.L."/>
            <person name="Kruys A."/>
            <person name="Hutchinson M.I."/>
            <person name="Powell A.J."/>
            <person name="Barry K."/>
            <person name="Miller A.N."/>
            <person name="Grigoriev I.V."/>
            <person name="Debuchy R."/>
            <person name="Gladieux P."/>
            <person name="Hiltunen Thoren M."/>
            <person name="Johannesson H."/>
        </authorList>
    </citation>
    <scope>NUCLEOTIDE SEQUENCE</scope>
    <source>
        <strain evidence="1">CBS 955.72</strain>
    </source>
</reference>
<protein>
    <submittedName>
        <fullName evidence="1">Uncharacterized protein</fullName>
    </submittedName>
</protein>
<name>A0AAJ0HHH9_9PEZI</name>
<dbReference type="EMBL" id="JAUIQD010000004">
    <property type="protein sequence ID" value="KAK3352783.1"/>
    <property type="molecule type" value="Genomic_DNA"/>
</dbReference>
<gene>
    <name evidence="1" type="ORF">B0T25DRAFT_606852</name>
</gene>
<dbReference type="AlphaFoldDB" id="A0AAJ0HHH9"/>
<evidence type="ECO:0000313" key="2">
    <source>
        <dbReference type="Proteomes" id="UP001275084"/>
    </source>
</evidence>
<comment type="caution">
    <text evidence="1">The sequence shown here is derived from an EMBL/GenBank/DDBJ whole genome shotgun (WGS) entry which is preliminary data.</text>
</comment>
<dbReference type="Proteomes" id="UP001275084">
    <property type="component" value="Unassembled WGS sequence"/>
</dbReference>
<proteinExistence type="predicted"/>
<organism evidence="1 2">
    <name type="scientific">Lasiosphaeria hispida</name>
    <dbReference type="NCBI Taxonomy" id="260671"/>
    <lineage>
        <taxon>Eukaryota</taxon>
        <taxon>Fungi</taxon>
        <taxon>Dikarya</taxon>
        <taxon>Ascomycota</taxon>
        <taxon>Pezizomycotina</taxon>
        <taxon>Sordariomycetes</taxon>
        <taxon>Sordariomycetidae</taxon>
        <taxon>Sordariales</taxon>
        <taxon>Lasiosphaeriaceae</taxon>
        <taxon>Lasiosphaeria</taxon>
    </lineage>
</organism>
<evidence type="ECO:0000313" key="1">
    <source>
        <dbReference type="EMBL" id="KAK3352783.1"/>
    </source>
</evidence>
<sequence length="232" mass="24853">MAKSVVYGLHHYIAADDTQPRRWRLSGLRVSDVTTLISVATTLTRICTSITAASSGRCIFIPLEKTGLSLAAVQSIATWKVILWPATSGKRLGIWAPILALLLLLIFPQQLSTPVLSGAVDWNVIDTWGNAIRTLSGPSGAIALDWSSYTDDKVVREWYAKRASGYAGIAWGSGDHGNATAGAGVCRHIVDDNGFAAGSVLRNPVLSLHNHTQHHLGSLGYYGGRVAAWGKH</sequence>
<reference evidence="1" key="2">
    <citation type="submission" date="2023-06" db="EMBL/GenBank/DDBJ databases">
        <authorList>
            <consortium name="Lawrence Berkeley National Laboratory"/>
            <person name="Haridas S."/>
            <person name="Hensen N."/>
            <person name="Bonometti L."/>
            <person name="Westerberg I."/>
            <person name="Brannstrom I.O."/>
            <person name="Guillou S."/>
            <person name="Cros-Aarteil S."/>
            <person name="Calhoun S."/>
            <person name="Kuo A."/>
            <person name="Mondo S."/>
            <person name="Pangilinan J."/>
            <person name="Riley R."/>
            <person name="Labutti K."/>
            <person name="Andreopoulos B."/>
            <person name="Lipzen A."/>
            <person name="Chen C."/>
            <person name="Yanf M."/>
            <person name="Daum C."/>
            <person name="Ng V."/>
            <person name="Clum A."/>
            <person name="Steindorff A."/>
            <person name="Ohm R."/>
            <person name="Martin F."/>
            <person name="Silar P."/>
            <person name="Natvig D."/>
            <person name="Lalanne C."/>
            <person name="Gautier V."/>
            <person name="Ament-Velasquez S.L."/>
            <person name="Kruys A."/>
            <person name="Hutchinson M.I."/>
            <person name="Powell A.J."/>
            <person name="Barry K."/>
            <person name="Miller A.N."/>
            <person name="Grigoriev I.V."/>
            <person name="Debuchy R."/>
            <person name="Gladieux P."/>
            <person name="Thoren M.H."/>
            <person name="Johannesson H."/>
        </authorList>
    </citation>
    <scope>NUCLEOTIDE SEQUENCE</scope>
    <source>
        <strain evidence="1">CBS 955.72</strain>
    </source>
</reference>
<keyword evidence="2" id="KW-1185">Reference proteome</keyword>
<accession>A0AAJ0HHH9</accession>